<feature type="region of interest" description="Disordered" evidence="1">
    <location>
        <begin position="1"/>
        <end position="74"/>
    </location>
</feature>
<gene>
    <name evidence="2" type="ORF">TTAC_LOCUS2054</name>
</gene>
<proteinExistence type="predicted"/>
<dbReference type="EMBL" id="UYWX01000719">
    <property type="protein sequence ID" value="VDM18809.1"/>
    <property type="molecule type" value="Genomic_DNA"/>
</dbReference>
<reference evidence="4" key="1">
    <citation type="submission" date="2017-02" db="UniProtKB">
        <authorList>
            <consortium name="WormBaseParasite"/>
        </authorList>
    </citation>
    <scope>IDENTIFICATION</scope>
</reference>
<evidence type="ECO:0000313" key="3">
    <source>
        <dbReference type="Proteomes" id="UP000274429"/>
    </source>
</evidence>
<keyword evidence="3" id="KW-1185">Reference proteome</keyword>
<dbReference type="AlphaFoldDB" id="A0A0R3WMS9"/>
<organism evidence="4">
    <name type="scientific">Hydatigena taeniaeformis</name>
    <name type="common">Feline tapeworm</name>
    <name type="synonym">Taenia taeniaeformis</name>
    <dbReference type="NCBI Taxonomy" id="6205"/>
    <lineage>
        <taxon>Eukaryota</taxon>
        <taxon>Metazoa</taxon>
        <taxon>Spiralia</taxon>
        <taxon>Lophotrochozoa</taxon>
        <taxon>Platyhelminthes</taxon>
        <taxon>Cestoda</taxon>
        <taxon>Eucestoda</taxon>
        <taxon>Cyclophyllidea</taxon>
        <taxon>Taeniidae</taxon>
        <taxon>Hydatigera</taxon>
    </lineage>
</organism>
<dbReference type="WBParaSite" id="TTAC_0000206701-mRNA-1">
    <property type="protein sequence ID" value="TTAC_0000206701-mRNA-1"/>
    <property type="gene ID" value="TTAC_0000206701"/>
</dbReference>
<evidence type="ECO:0000313" key="2">
    <source>
        <dbReference type="EMBL" id="VDM18809.1"/>
    </source>
</evidence>
<feature type="compositionally biased region" description="Basic and acidic residues" evidence="1">
    <location>
        <begin position="35"/>
        <end position="50"/>
    </location>
</feature>
<protein>
    <submittedName>
        <fullName evidence="4">DUF1534 domain-containing protein</fullName>
    </submittedName>
</protein>
<evidence type="ECO:0000256" key="1">
    <source>
        <dbReference type="SAM" id="MobiDB-lite"/>
    </source>
</evidence>
<dbReference type="Proteomes" id="UP000274429">
    <property type="component" value="Unassembled WGS sequence"/>
</dbReference>
<evidence type="ECO:0000313" key="4">
    <source>
        <dbReference type="WBParaSite" id="TTAC_0000206701-mRNA-1"/>
    </source>
</evidence>
<reference evidence="2 3" key="2">
    <citation type="submission" date="2018-11" db="EMBL/GenBank/DDBJ databases">
        <authorList>
            <consortium name="Pathogen Informatics"/>
        </authorList>
    </citation>
    <scope>NUCLEOTIDE SEQUENCE [LARGE SCALE GENOMIC DNA]</scope>
</reference>
<sequence length="74" mass="8256">MIESRSPRGNADPSRLLGCRTPHRQRIGRLRATPTRRDTAPADFLTRSEDVAATPFSPFTSRLGYPHVQPTSHS</sequence>
<name>A0A0R3WMS9_HYDTA</name>
<accession>A0A0R3WMS9</accession>